<dbReference type="EMBL" id="OZ034815">
    <property type="protein sequence ID" value="CAL1370516.1"/>
    <property type="molecule type" value="Genomic_DNA"/>
</dbReference>
<keyword evidence="3" id="KW-1185">Reference proteome</keyword>
<proteinExistence type="predicted"/>
<organism evidence="2 3">
    <name type="scientific">Linum trigynum</name>
    <dbReference type="NCBI Taxonomy" id="586398"/>
    <lineage>
        <taxon>Eukaryota</taxon>
        <taxon>Viridiplantae</taxon>
        <taxon>Streptophyta</taxon>
        <taxon>Embryophyta</taxon>
        <taxon>Tracheophyta</taxon>
        <taxon>Spermatophyta</taxon>
        <taxon>Magnoliopsida</taxon>
        <taxon>eudicotyledons</taxon>
        <taxon>Gunneridae</taxon>
        <taxon>Pentapetalae</taxon>
        <taxon>rosids</taxon>
        <taxon>fabids</taxon>
        <taxon>Malpighiales</taxon>
        <taxon>Linaceae</taxon>
        <taxon>Linum</taxon>
    </lineage>
</organism>
<reference evidence="2 3" key="1">
    <citation type="submission" date="2024-04" db="EMBL/GenBank/DDBJ databases">
        <authorList>
            <person name="Fracassetti M."/>
        </authorList>
    </citation>
    <scope>NUCLEOTIDE SEQUENCE [LARGE SCALE GENOMIC DNA]</scope>
</reference>
<evidence type="ECO:0000256" key="1">
    <source>
        <dbReference type="SAM" id="MobiDB-lite"/>
    </source>
</evidence>
<sequence length="222" mass="23724">MVSTKSMTAAEKAANAAYEQGVTAATTVLPSSGDGIHGVPSPRDGELVDETIGEELRTDLDKMEDAVEHEHRSRQADSQKLWLAIGELKVMLTEALGRVGGGGGGTGGQDSTAEAAASGGCLAHGADPAVEAPAAAKAMAPSARGRRWRRPPSLGRVRAGPEQVQGQCRKGWVRARVSCLCLRPRRLRPARKRPRCQVMTRIGLQLRFGQRWWATIRKAPMG</sequence>
<dbReference type="AlphaFoldDB" id="A0AAV2DBM4"/>
<feature type="compositionally biased region" description="Low complexity" evidence="1">
    <location>
        <begin position="132"/>
        <end position="143"/>
    </location>
</feature>
<name>A0AAV2DBM4_9ROSI</name>
<evidence type="ECO:0000313" key="2">
    <source>
        <dbReference type="EMBL" id="CAL1370516.1"/>
    </source>
</evidence>
<protein>
    <submittedName>
        <fullName evidence="2">Uncharacterized protein</fullName>
    </submittedName>
</protein>
<gene>
    <name evidence="2" type="ORF">LTRI10_LOCUS12638</name>
</gene>
<evidence type="ECO:0000313" key="3">
    <source>
        <dbReference type="Proteomes" id="UP001497516"/>
    </source>
</evidence>
<accession>A0AAV2DBM4</accession>
<feature type="region of interest" description="Disordered" evidence="1">
    <location>
        <begin position="132"/>
        <end position="162"/>
    </location>
</feature>
<dbReference type="Proteomes" id="UP001497516">
    <property type="component" value="Chromosome 2"/>
</dbReference>